<dbReference type="Proteomes" id="UP000295399">
    <property type="component" value="Unassembled WGS sequence"/>
</dbReference>
<evidence type="ECO:0000259" key="2">
    <source>
        <dbReference type="Pfam" id="PF04717"/>
    </source>
</evidence>
<feature type="region of interest" description="Disordered" evidence="1">
    <location>
        <begin position="190"/>
        <end position="225"/>
    </location>
</feature>
<evidence type="ECO:0000256" key="1">
    <source>
        <dbReference type="SAM" id="MobiDB-lite"/>
    </source>
</evidence>
<keyword evidence="4" id="KW-1185">Reference proteome</keyword>
<dbReference type="Gene3D" id="6.20.150.10">
    <property type="match status" value="1"/>
</dbReference>
<evidence type="ECO:0000313" key="3">
    <source>
        <dbReference type="EMBL" id="TCP30047.1"/>
    </source>
</evidence>
<evidence type="ECO:0000313" key="4">
    <source>
        <dbReference type="Proteomes" id="UP000295399"/>
    </source>
</evidence>
<dbReference type="AlphaFoldDB" id="A0A4R2P5R9"/>
<dbReference type="NCBIfam" id="TIGR01644">
    <property type="entry name" value="phage_P2_V"/>
    <property type="match status" value="1"/>
</dbReference>
<accession>A0A4R2P5R9</accession>
<dbReference type="InParanoid" id="A0A4R2P5R9"/>
<dbReference type="EMBL" id="SLXO01000016">
    <property type="protein sequence ID" value="TCP30047.1"/>
    <property type="molecule type" value="Genomic_DNA"/>
</dbReference>
<organism evidence="3 4">
    <name type="scientific">Rhodothalassium salexigens DSM 2132</name>
    <dbReference type="NCBI Taxonomy" id="1188247"/>
    <lineage>
        <taxon>Bacteria</taxon>
        <taxon>Pseudomonadati</taxon>
        <taxon>Pseudomonadota</taxon>
        <taxon>Alphaproteobacteria</taxon>
        <taxon>Rhodothalassiales</taxon>
        <taxon>Rhodothalassiaceae</taxon>
        <taxon>Rhodothalassium</taxon>
    </lineage>
</organism>
<protein>
    <submittedName>
        <fullName evidence="3">Phage baseplate assembly protein V</fullName>
    </submittedName>
</protein>
<dbReference type="InterPro" id="IPR013046">
    <property type="entry name" value="GpV/Gp45"/>
</dbReference>
<dbReference type="Gene3D" id="2.40.50.230">
    <property type="entry name" value="Gp5 N-terminal domain"/>
    <property type="match status" value="1"/>
</dbReference>
<comment type="caution">
    <text evidence="3">The sequence shown here is derived from an EMBL/GenBank/DDBJ whole genome shotgun (WGS) entry which is preliminary data.</text>
</comment>
<feature type="domain" description="Gp5/Type VI secretion system Vgr protein OB-fold" evidence="2">
    <location>
        <begin position="29"/>
        <end position="98"/>
    </location>
</feature>
<dbReference type="RefSeq" id="WP_165878923.1">
    <property type="nucleotide sequence ID" value="NZ_JACIGF010000016.1"/>
</dbReference>
<sequence>MTIDSWADAWGGVHRRLGALERALANLARPGVVTAVRSDPPRVRVAFGAGGLESDWLPWMAARAGDDATWHPPSVDEQVLVLNPGGDPRQGVVLGALYGADSAPAAEPQVAAMRFADGTDLRYDAEAHHLSVSQPGEGARLTVTCAGPVTVAAPAVDLGRDDALEPVVLGERLGRWVVDRLKPWLDGHTHVSAKAGQPTSAARGSFDAGEAAPGGAVYSARNRTQ</sequence>
<dbReference type="InterPro" id="IPR006531">
    <property type="entry name" value="Gp5/Vgr_OB"/>
</dbReference>
<proteinExistence type="predicted"/>
<dbReference type="InterPro" id="IPR037026">
    <property type="entry name" value="Vgr_OB-fold_dom_sf"/>
</dbReference>
<dbReference type="Pfam" id="PF04717">
    <property type="entry name" value="Phage_base_V"/>
    <property type="match status" value="1"/>
</dbReference>
<gene>
    <name evidence="3" type="ORF">EV659_11612</name>
</gene>
<reference evidence="3 4" key="1">
    <citation type="submission" date="2019-03" db="EMBL/GenBank/DDBJ databases">
        <title>Genomic Encyclopedia of Type Strains, Phase IV (KMG-IV): sequencing the most valuable type-strain genomes for metagenomic binning, comparative biology and taxonomic classification.</title>
        <authorList>
            <person name="Goeker M."/>
        </authorList>
    </citation>
    <scope>NUCLEOTIDE SEQUENCE [LARGE SCALE GENOMIC DNA]</scope>
    <source>
        <strain evidence="3 4">DSM 2132</strain>
    </source>
</reference>
<name>A0A4R2P5R9_RHOSA</name>
<dbReference type="SUPFAM" id="SSF69255">
    <property type="entry name" value="gp5 N-terminal domain-like"/>
    <property type="match status" value="1"/>
</dbReference>